<feature type="compositionally biased region" description="Polar residues" evidence="1">
    <location>
        <begin position="226"/>
        <end position="238"/>
    </location>
</feature>
<keyword evidence="4" id="KW-1185">Reference proteome</keyword>
<evidence type="ECO:0000256" key="2">
    <source>
        <dbReference type="SAM" id="Phobius"/>
    </source>
</evidence>
<protein>
    <submittedName>
        <fullName evidence="3">Uncharacterized protein</fullName>
    </submittedName>
</protein>
<evidence type="ECO:0000313" key="3">
    <source>
        <dbReference type="EMBL" id="CAH3042013.1"/>
    </source>
</evidence>
<feature type="region of interest" description="Disordered" evidence="1">
    <location>
        <begin position="34"/>
        <end position="134"/>
    </location>
</feature>
<comment type="caution">
    <text evidence="3">The sequence shown here is derived from an EMBL/GenBank/DDBJ whole genome shotgun (WGS) entry which is preliminary data.</text>
</comment>
<feature type="region of interest" description="Disordered" evidence="1">
    <location>
        <begin position="182"/>
        <end position="267"/>
    </location>
</feature>
<feature type="transmembrane region" description="Helical" evidence="2">
    <location>
        <begin position="140"/>
        <end position="159"/>
    </location>
</feature>
<feature type="compositionally biased region" description="Polar residues" evidence="1">
    <location>
        <begin position="199"/>
        <end position="210"/>
    </location>
</feature>
<dbReference type="Proteomes" id="UP001159405">
    <property type="component" value="Unassembled WGS sequence"/>
</dbReference>
<accession>A0ABN8N5Q6</accession>
<feature type="compositionally biased region" description="Polar residues" evidence="1">
    <location>
        <begin position="80"/>
        <end position="93"/>
    </location>
</feature>
<keyword evidence="2" id="KW-0812">Transmembrane</keyword>
<feature type="compositionally biased region" description="Polar residues" evidence="1">
    <location>
        <begin position="258"/>
        <end position="267"/>
    </location>
</feature>
<feature type="region of interest" description="Disordered" evidence="1">
    <location>
        <begin position="1"/>
        <end position="21"/>
    </location>
</feature>
<gene>
    <name evidence="3" type="ORF">PLOB_00048048</name>
</gene>
<evidence type="ECO:0000313" key="4">
    <source>
        <dbReference type="Proteomes" id="UP001159405"/>
    </source>
</evidence>
<feature type="compositionally biased region" description="Polar residues" evidence="1">
    <location>
        <begin position="117"/>
        <end position="131"/>
    </location>
</feature>
<organism evidence="3 4">
    <name type="scientific">Porites lobata</name>
    <dbReference type="NCBI Taxonomy" id="104759"/>
    <lineage>
        <taxon>Eukaryota</taxon>
        <taxon>Metazoa</taxon>
        <taxon>Cnidaria</taxon>
        <taxon>Anthozoa</taxon>
        <taxon>Hexacorallia</taxon>
        <taxon>Scleractinia</taxon>
        <taxon>Fungiina</taxon>
        <taxon>Poritidae</taxon>
        <taxon>Porites</taxon>
    </lineage>
</organism>
<dbReference type="EMBL" id="CALNXK010000009">
    <property type="protein sequence ID" value="CAH3042013.1"/>
    <property type="molecule type" value="Genomic_DNA"/>
</dbReference>
<reference evidence="3 4" key="1">
    <citation type="submission" date="2022-05" db="EMBL/GenBank/DDBJ databases">
        <authorList>
            <consortium name="Genoscope - CEA"/>
            <person name="William W."/>
        </authorList>
    </citation>
    <scope>NUCLEOTIDE SEQUENCE [LARGE SCALE GENOMIC DNA]</scope>
</reference>
<sequence>MVDECFPTHEIPTKTSAASTVSPINKSITLKSLLSKSVPPTPTGSTKSSETVEPLLSKNVTLKPTGSTKSSETVEPLLSKTVTLKPTGSTKSSEIVEPVSRKETYSTSSTKADESTKPGSQPLNSTTSVSPDQRHNLRGIIGGGILCGAILIICFIAFIKDFSQYRTLFCIRRGRKGLNRDEEQPLNEFEPDGDHLDNGRTTSRYSNDNHSATTSSAETISSENTQSTNDDTNFNSQQIHKETILSESTESTNDDTNFDAQQTHEGI</sequence>
<proteinExistence type="predicted"/>
<keyword evidence="2" id="KW-1133">Transmembrane helix</keyword>
<feature type="compositionally biased region" description="Low complexity" evidence="1">
    <location>
        <begin position="211"/>
        <end position="225"/>
    </location>
</feature>
<name>A0ABN8N5Q6_9CNID</name>
<keyword evidence="2" id="KW-0472">Membrane</keyword>
<evidence type="ECO:0000256" key="1">
    <source>
        <dbReference type="SAM" id="MobiDB-lite"/>
    </source>
</evidence>
<feature type="compositionally biased region" description="Polar residues" evidence="1">
    <location>
        <begin position="58"/>
        <end position="73"/>
    </location>
</feature>